<dbReference type="NCBIfam" id="TIGR00574">
    <property type="entry name" value="dnl1"/>
    <property type="match status" value="1"/>
</dbReference>
<dbReference type="InterPro" id="IPR029710">
    <property type="entry name" value="LIG4"/>
</dbReference>
<dbReference type="InterPro" id="IPR036420">
    <property type="entry name" value="BRCT_dom_sf"/>
</dbReference>
<keyword evidence="10" id="KW-0227">DNA damage</keyword>
<feature type="domain" description="BRCT" evidence="21">
    <location>
        <begin position="705"/>
        <end position="774"/>
    </location>
</feature>
<dbReference type="SUPFAM" id="SSF56091">
    <property type="entry name" value="DNA ligase/mRNA capping enzyme, catalytic domain"/>
    <property type="match status" value="1"/>
</dbReference>
<dbReference type="GO" id="GO:0005958">
    <property type="term" value="C:DNA-dependent protein kinase-DNA ligase 4 complex"/>
    <property type="evidence" value="ECO:0007669"/>
    <property type="project" value="TreeGrafter"/>
</dbReference>
<dbReference type="GO" id="GO:0006310">
    <property type="term" value="P:DNA recombination"/>
    <property type="evidence" value="ECO:0007669"/>
    <property type="project" value="UniProtKB-KW"/>
</dbReference>
<dbReference type="Gene3D" id="3.40.50.10190">
    <property type="entry name" value="BRCT domain"/>
    <property type="match status" value="2"/>
</dbReference>
<reference evidence="22" key="1">
    <citation type="submission" date="2020-03" db="EMBL/GenBank/DDBJ databases">
        <title>Transcriptomic Profiling of the Digestive Tract of the Rat Flea, Xenopsylla cheopis, Following Blood Feeding and Infection with Yersinia pestis.</title>
        <authorList>
            <person name="Bland D.M."/>
            <person name="Martens C.A."/>
            <person name="Virtaneva K."/>
            <person name="Kanakabandi K."/>
            <person name="Long D."/>
            <person name="Rosenke R."/>
            <person name="Saturday G.A."/>
            <person name="Hoyt F.H."/>
            <person name="Bruno D.P."/>
            <person name="Ribeiro J.M.C."/>
            <person name="Hinnebusch J."/>
        </authorList>
    </citation>
    <scope>NUCLEOTIDE SEQUENCE</scope>
</reference>
<dbReference type="Pfam" id="PF04675">
    <property type="entry name" value="DNA_ligase_A_N"/>
    <property type="match status" value="1"/>
</dbReference>
<evidence type="ECO:0000259" key="21">
    <source>
        <dbReference type="PROSITE" id="PS50172"/>
    </source>
</evidence>
<protein>
    <recommendedName>
        <fullName evidence="5">DNA ligase 4</fullName>
        <ecNumber evidence="4">6.5.1.1</ecNumber>
    </recommendedName>
    <alternativeName>
        <fullName evidence="17">DNA ligase IV</fullName>
    </alternativeName>
    <alternativeName>
        <fullName evidence="16">Polydeoxyribonucleotide synthase [ATP] 4</fullName>
    </alternativeName>
</protein>
<dbReference type="GO" id="GO:0006303">
    <property type="term" value="P:double-strand break repair via nonhomologous end joining"/>
    <property type="evidence" value="ECO:0007669"/>
    <property type="project" value="TreeGrafter"/>
</dbReference>
<dbReference type="InterPro" id="IPR012340">
    <property type="entry name" value="NA-bd_OB-fold"/>
</dbReference>
<dbReference type="GO" id="GO:0071897">
    <property type="term" value="P:DNA biosynthetic process"/>
    <property type="evidence" value="ECO:0007669"/>
    <property type="project" value="InterPro"/>
</dbReference>
<dbReference type="GO" id="GO:0006297">
    <property type="term" value="P:nucleotide-excision repair, DNA gap filling"/>
    <property type="evidence" value="ECO:0007669"/>
    <property type="project" value="TreeGrafter"/>
</dbReference>
<dbReference type="GO" id="GO:0005524">
    <property type="term" value="F:ATP binding"/>
    <property type="evidence" value="ECO:0007669"/>
    <property type="project" value="UniProtKB-KW"/>
</dbReference>
<evidence type="ECO:0000256" key="4">
    <source>
        <dbReference type="ARBA" id="ARBA00012727"/>
    </source>
</evidence>
<dbReference type="InterPro" id="IPR012310">
    <property type="entry name" value="DNA_ligase_ATP-dep_cent"/>
</dbReference>
<dbReference type="Gene3D" id="2.40.50.140">
    <property type="entry name" value="Nucleic acid-binding proteins"/>
    <property type="match status" value="1"/>
</dbReference>
<dbReference type="InterPro" id="IPR021536">
    <property type="entry name" value="DNA_ligase_IV_dom"/>
</dbReference>
<accession>A0A6M2DVR0</accession>
<evidence type="ECO:0000256" key="6">
    <source>
        <dbReference type="ARBA" id="ARBA00022598"/>
    </source>
</evidence>
<feature type="domain" description="BRCT" evidence="21">
    <location>
        <begin position="501"/>
        <end position="596"/>
    </location>
</feature>
<evidence type="ECO:0000256" key="5">
    <source>
        <dbReference type="ARBA" id="ARBA00022073"/>
    </source>
</evidence>
<dbReference type="InterPro" id="IPR036599">
    <property type="entry name" value="DNA_ligase_N_sf"/>
</dbReference>
<dbReference type="GO" id="GO:0046872">
    <property type="term" value="F:metal ion binding"/>
    <property type="evidence" value="ECO:0007669"/>
    <property type="project" value="UniProtKB-KW"/>
</dbReference>
<evidence type="ECO:0000256" key="17">
    <source>
        <dbReference type="ARBA" id="ARBA00031942"/>
    </source>
</evidence>
<dbReference type="Pfam" id="PF04679">
    <property type="entry name" value="DNA_ligase_A_C"/>
    <property type="match status" value="1"/>
</dbReference>
<comment type="catalytic activity">
    <reaction evidence="18">
        <text>ATP + (deoxyribonucleotide)n-3'-hydroxyl + 5'-phospho-(deoxyribonucleotide)m = (deoxyribonucleotide)n+m + AMP + diphosphate.</text>
        <dbReference type="EC" id="6.5.1.1"/>
    </reaction>
</comment>
<feature type="domain" description="ATP-dependent DNA ligase family profile" evidence="20">
    <location>
        <begin position="183"/>
        <end position="317"/>
    </location>
</feature>
<dbReference type="PROSITE" id="PS00333">
    <property type="entry name" value="DNA_LIGASE_A2"/>
    <property type="match status" value="1"/>
</dbReference>
<sequence>MLRAMTALEVKWLTRLILKDMHLGIAQTIVLKLFHVDASDLFDSCCSLRKVCSTLHNPLDRLHKLDISLFLSVSPMLSERLDIARIHNALKKSPDFILETKFDGERFQIHMQDGKFKYFSRNGYDFTDQFGASANEGILTPKIAPLLKATVKNFIMDGEMMGWDKKKKSFGSKGMHFDVKKLTIDATHQPCFCAFDLLYKDNEILTDKPLAERVKLLDELFKDRQGIIIHSKRTKAKAVEDVLNALNAVIDKGDEGLVMKATNSVYKPNNRKGGWYKIKPEYTDGVLLEMDFLIIGGYYGEVKGKGLITSFLLGVAKDLEEPETETFPKMFLSVARVGIGFTAEELTELNRTLGPHWKTTPVRGKRSNRRIIECPTNLAWGKEVPDVWIEPKNSCCLQVKATELAVTKSFKTEFTLRFPRVVKVRYDKPWYSCMTLGEFCFLTKDSDTVKKLSVRHINSNDIDSASDSEPEASTSTGSPYKYMKLGPTPFTFTLDAKKIKVISNILDGKEFCVLSATSKLSKPSIEKKIIENGGTIVQNPGPDTYCSLFGKTTTRVRNFAACARYDNPDSIDVVCVSWLLRCIVTSKFVPYRMQELLAGIEFTRDEMYLLYDSYGDSYAEDTDVDVLRRALAKVDDWHHNIIPTEQELQAMDQGLFTDANSPYSPLRDVVLHLLVPPIDKSAIDSMNTNYYYWKSIRVEITKTNLKLLGAQLLEVPDGSLTHVLTLFVDWENEEAEKKYIDQQVSSLKSQMPDLKIVTEDWVNECLEKHCCVNI</sequence>
<dbReference type="SUPFAM" id="SSF50249">
    <property type="entry name" value="Nucleic acid-binding proteins"/>
    <property type="match status" value="1"/>
</dbReference>
<evidence type="ECO:0000256" key="18">
    <source>
        <dbReference type="ARBA" id="ARBA00034003"/>
    </source>
</evidence>
<name>A0A6M2DVR0_XENCH</name>
<dbReference type="InterPro" id="IPR044125">
    <property type="entry name" value="Adenylation_DNA_ligase_IV"/>
</dbReference>
<keyword evidence="13" id="KW-0233">DNA recombination</keyword>
<dbReference type="EC" id="6.5.1.1" evidence="4"/>
<keyword evidence="12" id="KW-0460">Magnesium</keyword>
<evidence type="ECO:0000256" key="11">
    <source>
        <dbReference type="ARBA" id="ARBA00022840"/>
    </source>
</evidence>
<evidence type="ECO:0000256" key="14">
    <source>
        <dbReference type="ARBA" id="ARBA00023204"/>
    </source>
</evidence>
<dbReference type="Pfam" id="PF11411">
    <property type="entry name" value="DNA_ligase_IV"/>
    <property type="match status" value="1"/>
</dbReference>
<dbReference type="CDD" id="cd07968">
    <property type="entry name" value="OBF_DNA_ligase_IV"/>
    <property type="match status" value="1"/>
</dbReference>
<dbReference type="Gene3D" id="1.10.3260.10">
    <property type="entry name" value="DNA ligase, ATP-dependent, N-terminal domain"/>
    <property type="match status" value="1"/>
</dbReference>
<dbReference type="InterPro" id="IPR012308">
    <property type="entry name" value="DNA_ligase_ATP-dep_N"/>
</dbReference>
<comment type="similarity">
    <text evidence="3 19">Belongs to the ATP-dependent DNA ligase family.</text>
</comment>
<dbReference type="InterPro" id="IPR012309">
    <property type="entry name" value="DNA_ligase_ATP-dep_C"/>
</dbReference>
<keyword evidence="8" id="KW-0677">Repeat</keyword>
<dbReference type="PANTHER" id="PTHR45997:SF1">
    <property type="entry name" value="DNA LIGASE 4"/>
    <property type="match status" value="1"/>
</dbReference>
<keyword evidence="11" id="KW-0067">ATP-binding</keyword>
<evidence type="ECO:0000259" key="20">
    <source>
        <dbReference type="PROSITE" id="PS50160"/>
    </source>
</evidence>
<keyword evidence="6 22" id="KW-0436">Ligase</keyword>
<dbReference type="InterPro" id="IPR016059">
    <property type="entry name" value="DNA_ligase_ATP-dep_CS"/>
</dbReference>
<dbReference type="PROSITE" id="PS50172">
    <property type="entry name" value="BRCT"/>
    <property type="match status" value="2"/>
</dbReference>
<comment type="cofactor">
    <cofactor evidence="1">
        <name>Mg(2+)</name>
        <dbReference type="ChEBI" id="CHEBI:18420"/>
    </cofactor>
</comment>
<evidence type="ECO:0000256" key="13">
    <source>
        <dbReference type="ARBA" id="ARBA00023172"/>
    </source>
</evidence>
<dbReference type="Pfam" id="PF01068">
    <property type="entry name" value="DNA_ligase_A_M"/>
    <property type="match status" value="1"/>
</dbReference>
<keyword evidence="15" id="KW-0539">Nucleus</keyword>
<dbReference type="GO" id="GO:0003910">
    <property type="term" value="F:DNA ligase (ATP) activity"/>
    <property type="evidence" value="ECO:0007669"/>
    <property type="project" value="UniProtKB-EC"/>
</dbReference>
<dbReference type="PANTHER" id="PTHR45997">
    <property type="entry name" value="DNA LIGASE 4"/>
    <property type="match status" value="1"/>
</dbReference>
<evidence type="ECO:0000256" key="12">
    <source>
        <dbReference type="ARBA" id="ARBA00022842"/>
    </source>
</evidence>
<keyword evidence="9" id="KW-0547">Nucleotide-binding</keyword>
<evidence type="ECO:0000313" key="22">
    <source>
        <dbReference type="EMBL" id="NOV50456.1"/>
    </source>
</evidence>
<evidence type="ECO:0000256" key="19">
    <source>
        <dbReference type="RuleBase" id="RU004196"/>
    </source>
</evidence>
<evidence type="ECO:0000256" key="3">
    <source>
        <dbReference type="ARBA" id="ARBA00007572"/>
    </source>
</evidence>
<dbReference type="AlphaFoldDB" id="A0A6M2DVR0"/>
<organism evidence="22">
    <name type="scientific">Xenopsylla cheopis</name>
    <name type="common">Oriental rat flea</name>
    <name type="synonym">Pulex cheopis</name>
    <dbReference type="NCBI Taxonomy" id="163159"/>
    <lineage>
        <taxon>Eukaryota</taxon>
        <taxon>Metazoa</taxon>
        <taxon>Ecdysozoa</taxon>
        <taxon>Arthropoda</taxon>
        <taxon>Hexapoda</taxon>
        <taxon>Insecta</taxon>
        <taxon>Pterygota</taxon>
        <taxon>Neoptera</taxon>
        <taxon>Endopterygota</taxon>
        <taxon>Siphonaptera</taxon>
        <taxon>Pulicidae</taxon>
        <taxon>Xenopsyllinae</taxon>
        <taxon>Xenopsylla</taxon>
    </lineage>
</organism>
<evidence type="ECO:0000256" key="16">
    <source>
        <dbReference type="ARBA" id="ARBA00030676"/>
    </source>
</evidence>
<comment type="subcellular location">
    <subcellularLocation>
        <location evidence="2">Nucleus</location>
    </subcellularLocation>
</comment>
<dbReference type="Gene3D" id="3.30.470.30">
    <property type="entry name" value="DNA ligase/mRNA capping enzyme"/>
    <property type="match status" value="1"/>
</dbReference>
<evidence type="ECO:0000256" key="7">
    <source>
        <dbReference type="ARBA" id="ARBA00022723"/>
    </source>
</evidence>
<evidence type="ECO:0000256" key="9">
    <source>
        <dbReference type="ARBA" id="ARBA00022741"/>
    </source>
</evidence>
<evidence type="ECO:0000256" key="15">
    <source>
        <dbReference type="ARBA" id="ARBA00023242"/>
    </source>
</evidence>
<dbReference type="GO" id="GO:0003677">
    <property type="term" value="F:DNA binding"/>
    <property type="evidence" value="ECO:0007669"/>
    <property type="project" value="InterPro"/>
</dbReference>
<dbReference type="InterPro" id="IPR001357">
    <property type="entry name" value="BRCT_dom"/>
</dbReference>
<dbReference type="Pfam" id="PF00533">
    <property type="entry name" value="BRCT"/>
    <property type="match status" value="1"/>
</dbReference>
<keyword evidence="14" id="KW-0234">DNA repair</keyword>
<dbReference type="SMART" id="SM00292">
    <property type="entry name" value="BRCT"/>
    <property type="match status" value="1"/>
</dbReference>
<dbReference type="GO" id="GO:0032807">
    <property type="term" value="C:DNA ligase IV complex"/>
    <property type="evidence" value="ECO:0007669"/>
    <property type="project" value="TreeGrafter"/>
</dbReference>
<proteinExistence type="inferred from homology"/>
<evidence type="ECO:0000256" key="1">
    <source>
        <dbReference type="ARBA" id="ARBA00001946"/>
    </source>
</evidence>
<evidence type="ECO:0000256" key="8">
    <source>
        <dbReference type="ARBA" id="ARBA00022737"/>
    </source>
</evidence>
<dbReference type="PROSITE" id="PS50160">
    <property type="entry name" value="DNA_LIGASE_A3"/>
    <property type="match status" value="1"/>
</dbReference>
<dbReference type="EMBL" id="GIIL01006730">
    <property type="protein sequence ID" value="NOV50456.1"/>
    <property type="molecule type" value="Transcribed_RNA"/>
</dbReference>
<evidence type="ECO:0000256" key="2">
    <source>
        <dbReference type="ARBA" id="ARBA00004123"/>
    </source>
</evidence>
<dbReference type="CDD" id="cd07903">
    <property type="entry name" value="Adenylation_DNA_ligase_IV"/>
    <property type="match status" value="1"/>
</dbReference>
<dbReference type="SUPFAM" id="SSF52113">
    <property type="entry name" value="BRCT domain"/>
    <property type="match status" value="2"/>
</dbReference>
<dbReference type="InterPro" id="IPR000977">
    <property type="entry name" value="DNA_ligase_ATP-dep"/>
</dbReference>
<keyword evidence="7" id="KW-0479">Metal-binding</keyword>
<evidence type="ECO:0000256" key="10">
    <source>
        <dbReference type="ARBA" id="ARBA00022763"/>
    </source>
</evidence>